<dbReference type="Proteomes" id="UP000005408">
    <property type="component" value="Unassembled WGS sequence"/>
</dbReference>
<evidence type="ECO:0000313" key="2">
    <source>
        <dbReference type="EnsemblMetazoa" id="G14298.1:cds"/>
    </source>
</evidence>
<evidence type="ECO:0000256" key="1">
    <source>
        <dbReference type="SAM" id="SignalP"/>
    </source>
</evidence>
<organism evidence="2 3">
    <name type="scientific">Magallana gigas</name>
    <name type="common">Pacific oyster</name>
    <name type="synonym">Crassostrea gigas</name>
    <dbReference type="NCBI Taxonomy" id="29159"/>
    <lineage>
        <taxon>Eukaryota</taxon>
        <taxon>Metazoa</taxon>
        <taxon>Spiralia</taxon>
        <taxon>Lophotrochozoa</taxon>
        <taxon>Mollusca</taxon>
        <taxon>Bivalvia</taxon>
        <taxon>Autobranchia</taxon>
        <taxon>Pteriomorphia</taxon>
        <taxon>Ostreida</taxon>
        <taxon>Ostreoidea</taxon>
        <taxon>Ostreidae</taxon>
        <taxon>Magallana</taxon>
    </lineage>
</organism>
<dbReference type="AlphaFoldDB" id="A0A8W8IJN8"/>
<name>A0A8W8IJN8_MAGGI</name>
<keyword evidence="1" id="KW-0732">Signal</keyword>
<evidence type="ECO:0000313" key="3">
    <source>
        <dbReference type="Proteomes" id="UP000005408"/>
    </source>
</evidence>
<reference evidence="2" key="1">
    <citation type="submission" date="2022-08" db="UniProtKB">
        <authorList>
            <consortium name="EnsemblMetazoa"/>
        </authorList>
    </citation>
    <scope>IDENTIFICATION</scope>
    <source>
        <strain evidence="2">05x7-T-G4-1.051#20</strain>
    </source>
</reference>
<feature type="signal peptide" evidence="1">
    <location>
        <begin position="1"/>
        <end position="25"/>
    </location>
</feature>
<feature type="chain" id="PRO_5036491990" evidence="1">
    <location>
        <begin position="26"/>
        <end position="233"/>
    </location>
</feature>
<sequence length="233" mass="27309">MIALLFKQVIFGLLLSEAVLTLANCAGYTLCKKTRFPWKRHAISYERPCSGEEIINSTVSPVFLEESFVQLRNNYMTSLYELSWQIQNLTLFAIERMPVQTSFEKSRIITKVGQRCPSSSILLDLFEKLSEIGLYMSLIQEHFSVFMDFNWHEDHLLRVMCNLRKIYHRHGQSDHHSNTLLQSATKYSLCIKHNTNCANFYVWLLDKLQTVNNKMDRVVTSSRRFELQGQYHI</sequence>
<protein>
    <submittedName>
        <fullName evidence="2">Uncharacterized protein</fullName>
    </submittedName>
</protein>
<keyword evidence="3" id="KW-1185">Reference proteome</keyword>
<dbReference type="EnsemblMetazoa" id="G14298.1">
    <property type="protein sequence ID" value="G14298.1:cds"/>
    <property type="gene ID" value="G14298"/>
</dbReference>
<accession>A0A8W8IJN8</accession>
<proteinExistence type="predicted"/>